<dbReference type="InterPro" id="IPR011701">
    <property type="entry name" value="MFS"/>
</dbReference>
<feature type="transmembrane region" description="Helical" evidence="1">
    <location>
        <begin position="266"/>
        <end position="284"/>
    </location>
</feature>
<protein>
    <recommendedName>
        <fullName evidence="3">Major facilitator superfamily (MFS) profile domain-containing protein</fullName>
    </recommendedName>
</protein>
<dbReference type="InterPro" id="IPR036259">
    <property type="entry name" value="MFS_trans_sf"/>
</dbReference>
<feature type="transmembrane region" description="Helical" evidence="1">
    <location>
        <begin position="12"/>
        <end position="32"/>
    </location>
</feature>
<feature type="non-terminal residue" evidence="2">
    <location>
        <position position="287"/>
    </location>
</feature>
<dbReference type="AlphaFoldDB" id="A0A382QDD3"/>
<dbReference type="SUPFAM" id="SSF103473">
    <property type="entry name" value="MFS general substrate transporter"/>
    <property type="match status" value="1"/>
</dbReference>
<reference evidence="2" key="1">
    <citation type="submission" date="2018-05" db="EMBL/GenBank/DDBJ databases">
        <authorList>
            <person name="Lanie J.A."/>
            <person name="Ng W.-L."/>
            <person name="Kazmierczak K.M."/>
            <person name="Andrzejewski T.M."/>
            <person name="Davidsen T.M."/>
            <person name="Wayne K.J."/>
            <person name="Tettelin H."/>
            <person name="Glass J.I."/>
            <person name="Rusch D."/>
            <person name="Podicherti R."/>
            <person name="Tsui H.-C.T."/>
            <person name="Winkler M.E."/>
        </authorList>
    </citation>
    <scope>NUCLEOTIDE SEQUENCE</scope>
</reference>
<dbReference type="PANTHER" id="PTHR23521:SF3">
    <property type="entry name" value="MFS TRANSPORTER"/>
    <property type="match status" value="1"/>
</dbReference>
<name>A0A382QDD3_9ZZZZ</name>
<dbReference type="InterPro" id="IPR047200">
    <property type="entry name" value="MFS_YcaD-like"/>
</dbReference>
<feature type="transmembrane region" description="Helical" evidence="1">
    <location>
        <begin position="132"/>
        <end position="153"/>
    </location>
</feature>
<dbReference type="Gene3D" id="1.20.1250.20">
    <property type="entry name" value="MFS general substrate transporter like domains"/>
    <property type="match status" value="2"/>
</dbReference>
<feature type="transmembrane region" description="Helical" evidence="1">
    <location>
        <begin position="75"/>
        <end position="93"/>
    </location>
</feature>
<feature type="transmembrane region" description="Helical" evidence="1">
    <location>
        <begin position="38"/>
        <end position="63"/>
    </location>
</feature>
<proteinExistence type="predicted"/>
<organism evidence="2">
    <name type="scientific">marine metagenome</name>
    <dbReference type="NCBI Taxonomy" id="408172"/>
    <lineage>
        <taxon>unclassified sequences</taxon>
        <taxon>metagenomes</taxon>
        <taxon>ecological metagenomes</taxon>
    </lineage>
</organism>
<dbReference type="Pfam" id="PF07690">
    <property type="entry name" value="MFS_1"/>
    <property type="match status" value="1"/>
</dbReference>
<feature type="transmembrane region" description="Helical" evidence="1">
    <location>
        <begin position="159"/>
        <end position="179"/>
    </location>
</feature>
<evidence type="ECO:0008006" key="3">
    <source>
        <dbReference type="Google" id="ProtNLM"/>
    </source>
</evidence>
<feature type="transmembrane region" description="Helical" evidence="1">
    <location>
        <begin position="99"/>
        <end position="120"/>
    </location>
</feature>
<dbReference type="GO" id="GO:0005886">
    <property type="term" value="C:plasma membrane"/>
    <property type="evidence" value="ECO:0007669"/>
    <property type="project" value="TreeGrafter"/>
</dbReference>
<feature type="transmembrane region" description="Helical" evidence="1">
    <location>
        <begin position="237"/>
        <end position="254"/>
    </location>
</feature>
<feature type="transmembrane region" description="Helical" evidence="1">
    <location>
        <begin position="200"/>
        <end position="225"/>
    </location>
</feature>
<dbReference type="CDD" id="cd17477">
    <property type="entry name" value="MFS_YcaD_like"/>
    <property type="match status" value="1"/>
</dbReference>
<dbReference type="GO" id="GO:0022857">
    <property type="term" value="F:transmembrane transporter activity"/>
    <property type="evidence" value="ECO:0007669"/>
    <property type="project" value="InterPro"/>
</dbReference>
<dbReference type="PANTHER" id="PTHR23521">
    <property type="entry name" value="TRANSPORTER MFS SUPERFAMILY"/>
    <property type="match status" value="1"/>
</dbReference>
<keyword evidence="1" id="KW-0472">Membrane</keyword>
<gene>
    <name evidence="2" type="ORF">METZ01_LOCUS336397</name>
</gene>
<sequence length="287" mass="30571">MLSNVIRTTWPLFLGILFIGLGNGLQGTLSSWRADFEGFSVLTTGLVMSGYFIGALASSMLSPKQIEKTGQIRTYAAYASIASTAILIQILFIEPPVWFVARFLSGFCIAGIMIIVEGWLNSISSNENRGQIFSIHMIVVWAGLALGQGLFVVDDPAGVSLFLLASILLSVSLIPILLTEIKAPETDVQESLGLQALWKASPSGVATIGLSGLASAGFFGVGTIYAIKAGLSVSETALFMTLFIGFGAASQWPLGWLSDKIDRRKVILLCCASVISICIVLASFEFT</sequence>
<accession>A0A382QDD3</accession>
<evidence type="ECO:0000313" key="2">
    <source>
        <dbReference type="EMBL" id="SVC83543.1"/>
    </source>
</evidence>
<evidence type="ECO:0000256" key="1">
    <source>
        <dbReference type="SAM" id="Phobius"/>
    </source>
</evidence>
<keyword evidence="1" id="KW-0812">Transmembrane</keyword>
<keyword evidence="1" id="KW-1133">Transmembrane helix</keyword>
<dbReference type="EMBL" id="UINC01113740">
    <property type="protein sequence ID" value="SVC83543.1"/>
    <property type="molecule type" value="Genomic_DNA"/>
</dbReference>